<keyword evidence="5" id="KW-0472">Membrane</keyword>
<dbReference type="Pfam" id="PF00400">
    <property type="entry name" value="WD40"/>
    <property type="match status" value="6"/>
</dbReference>
<dbReference type="GeneID" id="88175739"/>
<evidence type="ECO:0000256" key="1">
    <source>
        <dbReference type="ARBA" id="ARBA00022574"/>
    </source>
</evidence>
<accession>A0AAX4HFX6</accession>
<dbReference type="GO" id="GO:0005737">
    <property type="term" value="C:cytoplasm"/>
    <property type="evidence" value="ECO:0007669"/>
    <property type="project" value="TreeGrafter"/>
</dbReference>
<keyword evidence="8" id="KW-1185">Reference proteome</keyword>
<feature type="repeat" description="WD" evidence="3">
    <location>
        <begin position="446"/>
        <end position="485"/>
    </location>
</feature>
<dbReference type="InterPro" id="IPR015943">
    <property type="entry name" value="WD40/YVTN_repeat-like_dom_sf"/>
</dbReference>
<dbReference type="KEGG" id="asau:88175739"/>
<evidence type="ECO:0000313" key="8">
    <source>
        <dbReference type="Proteomes" id="UP001338582"/>
    </source>
</evidence>
<dbReference type="GO" id="GO:0010992">
    <property type="term" value="P:ubiquitin recycling"/>
    <property type="evidence" value="ECO:0007669"/>
    <property type="project" value="TreeGrafter"/>
</dbReference>
<keyword evidence="2" id="KW-0677">Repeat</keyword>
<sequence length="795" mass="88337">MSHGPPQYPLLQISPTYDLKMHEPSGKVVDTFLTDPFPAFSLSHAAAPKESRKRYRPTATASNSPGPDPASEASETGDEMIISDMESGPITSLATTTVHRLKRRLTLAGLGVMASLGVLGVLTNLAVLDESAFLLLIASSRYEPALAVLTASTSCPPLALAPFPLPSAAVSMAVVTPAERDPIHPCTPAAMESMTGTPVSDMDDQNPQQLVLPLPLASPVQAAKNKASAHEWMDHYLRRAPATQSELVELISKLSGLVLPVNKSNLAFQVMRQLERLQLLSLCGLVQRSLQHDLLTSLPLEISLNILSRLDAESVLKVSQVCRLWFRLVDNNKLWCNLLRRDKLVSDELHLQRELSDPLRLIAEWSTSPSARLPEANIAQLLYKKRHIIMNRWMDDQYEPRRISISGHGANIVTCLQHDEEKVITGIEGKVIHVHSTKTGKLLRLLKGHDGGVWALKYFSNTLVSGSTDRDVRIWNIRTGRCTHIFRGHTSTVRCLDILHPVQIGVDQNGEPIIFPEVPLLVTGSRDHNLHVWKLPMLNEQEDASGPSNEYAEPECYDSKDPNNPYLVTVLVGHTQSVRSVTAYGNIVISGSYDTTVRVWDLLDGGRCKHVLEGHNDKIYSTALNFKNRRCYSGSMDLSINVWDFDKGKLLYSLEGHNSLVGLLELSENYLVSAAADSTLRVWDSKTGENLSKLRRHNSAITCFQHDDHRIVSGSERMLKLWNIRTGHFVRDFLSDITGSIWQVSFDQDRCVAAVQNSKDGREETYIEILDFSTPLYRTHSSGNRVPVLLAPAME</sequence>
<evidence type="ECO:0000313" key="7">
    <source>
        <dbReference type="EMBL" id="WPK27298.1"/>
    </source>
</evidence>
<feature type="repeat" description="WD" evidence="3">
    <location>
        <begin position="571"/>
        <end position="602"/>
    </location>
</feature>
<dbReference type="Gene3D" id="1.20.1280.50">
    <property type="match status" value="1"/>
</dbReference>
<evidence type="ECO:0000256" key="2">
    <source>
        <dbReference type="ARBA" id="ARBA00022737"/>
    </source>
</evidence>
<gene>
    <name evidence="7" type="ORF">PUMCH_004679</name>
</gene>
<evidence type="ECO:0000259" key="6">
    <source>
        <dbReference type="PROSITE" id="PS50181"/>
    </source>
</evidence>
<dbReference type="InterPro" id="IPR036047">
    <property type="entry name" value="F-box-like_dom_sf"/>
</dbReference>
<feature type="transmembrane region" description="Helical" evidence="5">
    <location>
        <begin position="105"/>
        <end position="127"/>
    </location>
</feature>
<reference evidence="7 8" key="1">
    <citation type="submission" date="2023-10" db="EMBL/GenBank/DDBJ databases">
        <title>Draft Genome Sequence of Candida saopaulonensis from a very Premature Infant with Sepsis.</title>
        <authorList>
            <person name="Ning Y."/>
            <person name="Dai R."/>
            <person name="Xiao M."/>
            <person name="Xu Y."/>
            <person name="Yan Q."/>
            <person name="Zhang L."/>
        </authorList>
    </citation>
    <scope>NUCLEOTIDE SEQUENCE [LARGE SCALE GENOMIC DNA]</scope>
    <source>
        <strain evidence="7 8">19XY460</strain>
    </source>
</reference>
<dbReference type="Gene3D" id="2.130.10.10">
    <property type="entry name" value="YVTN repeat-like/Quinoprotein amine dehydrogenase"/>
    <property type="match status" value="1"/>
</dbReference>
<feature type="repeat" description="WD" evidence="3">
    <location>
        <begin position="612"/>
        <end position="653"/>
    </location>
</feature>
<dbReference type="RefSeq" id="XP_062879676.1">
    <property type="nucleotide sequence ID" value="XM_063023606.1"/>
</dbReference>
<dbReference type="Proteomes" id="UP001338582">
    <property type="component" value="Chromosome 6"/>
</dbReference>
<dbReference type="InterPro" id="IPR001680">
    <property type="entry name" value="WD40_rpt"/>
</dbReference>
<protein>
    <recommendedName>
        <fullName evidence="6">F-box domain-containing protein</fullName>
    </recommendedName>
</protein>
<evidence type="ECO:0000256" key="5">
    <source>
        <dbReference type="SAM" id="Phobius"/>
    </source>
</evidence>
<dbReference type="InterPro" id="IPR019775">
    <property type="entry name" value="WD40_repeat_CS"/>
</dbReference>
<dbReference type="GO" id="GO:0043130">
    <property type="term" value="F:ubiquitin binding"/>
    <property type="evidence" value="ECO:0007669"/>
    <property type="project" value="TreeGrafter"/>
</dbReference>
<dbReference type="SMART" id="SM00320">
    <property type="entry name" value="WD40"/>
    <property type="match status" value="6"/>
</dbReference>
<keyword evidence="5" id="KW-0812">Transmembrane</keyword>
<feature type="repeat" description="WD" evidence="3">
    <location>
        <begin position="654"/>
        <end position="693"/>
    </location>
</feature>
<keyword evidence="1 3" id="KW-0853">WD repeat</keyword>
<dbReference type="InterPro" id="IPR001810">
    <property type="entry name" value="F-box_dom"/>
</dbReference>
<dbReference type="GO" id="GO:0043161">
    <property type="term" value="P:proteasome-mediated ubiquitin-dependent protein catabolic process"/>
    <property type="evidence" value="ECO:0007669"/>
    <property type="project" value="TreeGrafter"/>
</dbReference>
<dbReference type="SMART" id="SM00256">
    <property type="entry name" value="FBOX"/>
    <property type="match status" value="1"/>
</dbReference>
<dbReference type="PROSITE" id="PS50294">
    <property type="entry name" value="WD_REPEATS_REGION"/>
    <property type="match status" value="4"/>
</dbReference>
<evidence type="ECO:0000256" key="4">
    <source>
        <dbReference type="SAM" id="MobiDB-lite"/>
    </source>
</evidence>
<organism evidence="7 8">
    <name type="scientific">Australozyma saopauloensis</name>
    <dbReference type="NCBI Taxonomy" id="291208"/>
    <lineage>
        <taxon>Eukaryota</taxon>
        <taxon>Fungi</taxon>
        <taxon>Dikarya</taxon>
        <taxon>Ascomycota</taxon>
        <taxon>Saccharomycotina</taxon>
        <taxon>Pichiomycetes</taxon>
        <taxon>Metschnikowiaceae</taxon>
        <taxon>Australozyma</taxon>
    </lineage>
</organism>
<dbReference type="CDD" id="cd00200">
    <property type="entry name" value="WD40"/>
    <property type="match status" value="1"/>
</dbReference>
<proteinExistence type="predicted"/>
<dbReference type="PROSITE" id="PS50181">
    <property type="entry name" value="FBOX"/>
    <property type="match status" value="1"/>
</dbReference>
<keyword evidence="5" id="KW-1133">Transmembrane helix</keyword>
<dbReference type="PANTHER" id="PTHR19849">
    <property type="entry name" value="PHOSPHOLIPASE A-2-ACTIVATING PROTEIN"/>
    <property type="match status" value="1"/>
</dbReference>
<feature type="region of interest" description="Disordered" evidence="4">
    <location>
        <begin position="48"/>
        <end position="75"/>
    </location>
</feature>
<name>A0AAX4HFX6_9ASCO</name>
<dbReference type="EMBL" id="CP138899">
    <property type="protein sequence ID" value="WPK27298.1"/>
    <property type="molecule type" value="Genomic_DNA"/>
</dbReference>
<dbReference type="PANTHER" id="PTHR19849:SF1">
    <property type="entry name" value="F-BOX_WD REPEAT-CONTAINING PROTEIN 7"/>
    <property type="match status" value="1"/>
</dbReference>
<dbReference type="PROSITE" id="PS00678">
    <property type="entry name" value="WD_REPEATS_1"/>
    <property type="match status" value="4"/>
</dbReference>
<dbReference type="AlphaFoldDB" id="A0AAX4HFX6"/>
<dbReference type="PRINTS" id="PR00320">
    <property type="entry name" value="GPROTEINBRPT"/>
</dbReference>
<dbReference type="SUPFAM" id="SSF50978">
    <property type="entry name" value="WD40 repeat-like"/>
    <property type="match status" value="1"/>
</dbReference>
<dbReference type="InterPro" id="IPR020472">
    <property type="entry name" value="WD40_PAC1"/>
</dbReference>
<evidence type="ECO:0000256" key="3">
    <source>
        <dbReference type="PROSITE-ProRule" id="PRU00221"/>
    </source>
</evidence>
<feature type="domain" description="F-box" evidence="6">
    <location>
        <begin position="292"/>
        <end position="338"/>
    </location>
</feature>
<dbReference type="Pfam" id="PF12937">
    <property type="entry name" value="F-box-like"/>
    <property type="match status" value="1"/>
</dbReference>
<dbReference type="GO" id="GO:0005634">
    <property type="term" value="C:nucleus"/>
    <property type="evidence" value="ECO:0007669"/>
    <property type="project" value="TreeGrafter"/>
</dbReference>
<dbReference type="PROSITE" id="PS50082">
    <property type="entry name" value="WD_REPEATS_2"/>
    <property type="match status" value="4"/>
</dbReference>
<dbReference type="SUPFAM" id="SSF81383">
    <property type="entry name" value="F-box domain"/>
    <property type="match status" value="1"/>
</dbReference>
<dbReference type="InterPro" id="IPR036322">
    <property type="entry name" value="WD40_repeat_dom_sf"/>
</dbReference>